<sequence length="410" mass="44927">MSLSTRKIQIPYFVADLSFRALYGDAANYSSEDDWVDEDEDEPTASSTLPPTPPSPLTPLSSPSSSAIPSPQSSRATSLKPPTISIEKTRHKIQAANRRKQRWQRQHAGETPYDKHPDARYSQAHRQQESHTVHFDLADAPAAAGAWGCEVVEGNGWLIVDDQGRIIAILLGTPEDDEWPGVIKDAVAAMARTRKEAIQYGEWRVGTVHRHGTHLPMRDGVTFGGGQKHIAGFQSSRSLFGTQQHASEILAFSVRSSRTTPKLTHTFRNSIFPAITLNCGDAVSFEHCDMLNCVHGLCPVTSGGDFDHVLSGHLYLRQLRLIIQFPSGATILIPSAASTTATHRSSPTKLATPSHSMLRVSAKTLLAQPGGQEVKDAFDSVPGSRWKWGLNLFSKYDKLETDRVAAFQST</sequence>
<evidence type="ECO:0000313" key="3">
    <source>
        <dbReference type="Proteomes" id="UP001218188"/>
    </source>
</evidence>
<feature type="compositionally biased region" description="Basic residues" evidence="1">
    <location>
        <begin position="89"/>
        <end position="105"/>
    </location>
</feature>
<comment type="caution">
    <text evidence="2">The sequence shown here is derived from an EMBL/GenBank/DDBJ whole genome shotgun (WGS) entry which is preliminary data.</text>
</comment>
<gene>
    <name evidence="2" type="ORF">C8F04DRAFT_1204826</name>
</gene>
<dbReference type="Proteomes" id="UP001218188">
    <property type="component" value="Unassembled WGS sequence"/>
</dbReference>
<evidence type="ECO:0000313" key="2">
    <source>
        <dbReference type="EMBL" id="KAJ7015887.1"/>
    </source>
</evidence>
<keyword evidence="3" id="KW-1185">Reference proteome</keyword>
<proteinExistence type="predicted"/>
<organism evidence="2 3">
    <name type="scientific">Mycena alexandri</name>
    <dbReference type="NCBI Taxonomy" id="1745969"/>
    <lineage>
        <taxon>Eukaryota</taxon>
        <taxon>Fungi</taxon>
        <taxon>Dikarya</taxon>
        <taxon>Basidiomycota</taxon>
        <taxon>Agaricomycotina</taxon>
        <taxon>Agaricomycetes</taxon>
        <taxon>Agaricomycetidae</taxon>
        <taxon>Agaricales</taxon>
        <taxon>Marasmiineae</taxon>
        <taxon>Mycenaceae</taxon>
        <taxon>Mycena</taxon>
    </lineage>
</organism>
<feature type="region of interest" description="Disordered" evidence="1">
    <location>
        <begin position="31"/>
        <end position="130"/>
    </location>
</feature>
<evidence type="ECO:0000256" key="1">
    <source>
        <dbReference type="SAM" id="MobiDB-lite"/>
    </source>
</evidence>
<feature type="compositionally biased region" description="Acidic residues" evidence="1">
    <location>
        <begin position="31"/>
        <end position="43"/>
    </location>
</feature>
<reference evidence="2" key="1">
    <citation type="submission" date="2023-03" db="EMBL/GenBank/DDBJ databases">
        <title>Massive genome expansion in bonnet fungi (Mycena s.s.) driven by repeated elements and novel gene families across ecological guilds.</title>
        <authorList>
            <consortium name="Lawrence Berkeley National Laboratory"/>
            <person name="Harder C.B."/>
            <person name="Miyauchi S."/>
            <person name="Viragh M."/>
            <person name="Kuo A."/>
            <person name="Thoen E."/>
            <person name="Andreopoulos B."/>
            <person name="Lu D."/>
            <person name="Skrede I."/>
            <person name="Drula E."/>
            <person name="Henrissat B."/>
            <person name="Morin E."/>
            <person name="Kohler A."/>
            <person name="Barry K."/>
            <person name="LaButti K."/>
            <person name="Morin E."/>
            <person name="Salamov A."/>
            <person name="Lipzen A."/>
            <person name="Mereny Z."/>
            <person name="Hegedus B."/>
            <person name="Baldrian P."/>
            <person name="Stursova M."/>
            <person name="Weitz H."/>
            <person name="Taylor A."/>
            <person name="Grigoriev I.V."/>
            <person name="Nagy L.G."/>
            <person name="Martin F."/>
            <person name="Kauserud H."/>
        </authorList>
    </citation>
    <scope>NUCLEOTIDE SEQUENCE</scope>
    <source>
        <strain evidence="2">CBHHK200</strain>
    </source>
</reference>
<feature type="compositionally biased region" description="Low complexity" evidence="1">
    <location>
        <begin position="58"/>
        <end position="74"/>
    </location>
</feature>
<dbReference type="AlphaFoldDB" id="A0AAD6RVY4"/>
<dbReference type="EMBL" id="JARJCM010000795">
    <property type="protein sequence ID" value="KAJ7015887.1"/>
    <property type="molecule type" value="Genomic_DNA"/>
</dbReference>
<accession>A0AAD6RVY4</accession>
<protein>
    <submittedName>
        <fullName evidence="2">Uncharacterized protein</fullName>
    </submittedName>
</protein>
<name>A0AAD6RVY4_9AGAR</name>